<feature type="site" description="Electron transfer via tryptophanyl radical" evidence="9">
    <location>
        <position position="365"/>
    </location>
</feature>
<protein>
    <recommendedName>
        <fullName evidence="3">Deoxyribodipyrimidine photo-lyase</fullName>
        <ecNumber evidence="2">4.1.99.3</ecNumber>
    </recommendedName>
</protein>
<comment type="cofactor">
    <cofactor evidence="1">
        <name>(6R)-5,10-methylene-5,6,7,8-tetrahydrofolate</name>
        <dbReference type="ChEBI" id="CHEBI:15636"/>
    </cofactor>
</comment>
<keyword evidence="6 10" id="KW-0157">Chromophore</keyword>
<organism evidence="12 13">
    <name type="scientific">Rubrivirga marina</name>
    <dbReference type="NCBI Taxonomy" id="1196024"/>
    <lineage>
        <taxon>Bacteria</taxon>
        <taxon>Pseudomonadati</taxon>
        <taxon>Rhodothermota</taxon>
        <taxon>Rhodothermia</taxon>
        <taxon>Rhodothermales</taxon>
        <taxon>Rubricoccaceae</taxon>
        <taxon>Rubrivirga</taxon>
    </lineage>
</organism>
<dbReference type="SUPFAM" id="SSF48173">
    <property type="entry name" value="Cryptochrome/photolyase FAD-binding domain"/>
    <property type="match status" value="1"/>
</dbReference>
<evidence type="ECO:0000256" key="7">
    <source>
        <dbReference type="ARBA" id="ARBA00033999"/>
    </source>
</evidence>
<evidence type="ECO:0000256" key="3">
    <source>
        <dbReference type="ARBA" id="ARBA00014046"/>
    </source>
</evidence>
<dbReference type="GO" id="GO:0003677">
    <property type="term" value="F:DNA binding"/>
    <property type="evidence" value="ECO:0007669"/>
    <property type="project" value="TreeGrafter"/>
</dbReference>
<dbReference type="InterPro" id="IPR002081">
    <property type="entry name" value="Cryptochrome/DNA_photolyase_1"/>
</dbReference>
<dbReference type="Gene3D" id="3.40.50.620">
    <property type="entry name" value="HUPs"/>
    <property type="match status" value="1"/>
</dbReference>
<dbReference type="GO" id="GO:0000719">
    <property type="term" value="P:photoreactive repair"/>
    <property type="evidence" value="ECO:0007669"/>
    <property type="project" value="UniProtKB-ARBA"/>
</dbReference>
<dbReference type="EMBL" id="MQWD01000001">
    <property type="protein sequence ID" value="PAP76829.1"/>
    <property type="molecule type" value="Genomic_DNA"/>
</dbReference>
<evidence type="ECO:0000256" key="2">
    <source>
        <dbReference type="ARBA" id="ARBA00013149"/>
    </source>
</evidence>
<evidence type="ECO:0000256" key="5">
    <source>
        <dbReference type="ARBA" id="ARBA00022827"/>
    </source>
</evidence>
<dbReference type="PANTHER" id="PTHR11455">
    <property type="entry name" value="CRYPTOCHROME"/>
    <property type="match status" value="1"/>
</dbReference>
<feature type="binding site" evidence="8">
    <location>
        <begin position="241"/>
        <end position="245"/>
    </location>
    <ligand>
        <name>FAD</name>
        <dbReference type="ChEBI" id="CHEBI:57692"/>
    </ligand>
</feature>
<name>A0A271J292_9BACT</name>
<feature type="domain" description="Photolyase/cryptochrome alpha/beta" evidence="11">
    <location>
        <begin position="2"/>
        <end position="130"/>
    </location>
</feature>
<comment type="similarity">
    <text evidence="10">Belongs to the DNA photolyase family.</text>
</comment>
<feature type="site" description="Electron transfer via tryptophanyl radical" evidence="9">
    <location>
        <position position="388"/>
    </location>
</feature>
<dbReference type="Pfam" id="PF03441">
    <property type="entry name" value="FAD_binding_7"/>
    <property type="match status" value="1"/>
</dbReference>
<dbReference type="InterPro" id="IPR005101">
    <property type="entry name" value="Cryptochr/Photolyase_FAD-bd"/>
</dbReference>
<dbReference type="PROSITE" id="PS00394">
    <property type="entry name" value="DNA_PHOTOLYASES_1_1"/>
    <property type="match status" value="1"/>
</dbReference>
<dbReference type="Proteomes" id="UP000216339">
    <property type="component" value="Unassembled WGS sequence"/>
</dbReference>
<dbReference type="PROSITE" id="PS51645">
    <property type="entry name" value="PHR_CRY_ALPHA_BETA"/>
    <property type="match status" value="1"/>
</dbReference>
<dbReference type="OrthoDB" id="9772484at2"/>
<comment type="catalytic activity">
    <reaction evidence="7">
        <text>cyclobutadipyrimidine (in DNA) = 2 pyrimidine residues (in DNA).</text>
        <dbReference type="EC" id="4.1.99.3"/>
    </reaction>
</comment>
<dbReference type="InterPro" id="IPR018394">
    <property type="entry name" value="DNA_photolyase_1_CS_C"/>
</dbReference>
<dbReference type="InterPro" id="IPR014729">
    <property type="entry name" value="Rossmann-like_a/b/a_fold"/>
</dbReference>
<evidence type="ECO:0000256" key="4">
    <source>
        <dbReference type="ARBA" id="ARBA00022630"/>
    </source>
</evidence>
<reference evidence="12 13" key="1">
    <citation type="submission" date="2016-11" db="EMBL/GenBank/DDBJ databases">
        <title>Study of marine rhodopsin-containing bacteria.</title>
        <authorList>
            <person name="Yoshizawa S."/>
            <person name="Kumagai Y."/>
            <person name="Kogure K."/>
        </authorList>
    </citation>
    <scope>NUCLEOTIDE SEQUENCE [LARGE SCALE GENOMIC DNA]</scope>
    <source>
        <strain evidence="12 13">SAORIC-28</strain>
    </source>
</reference>
<evidence type="ECO:0000256" key="1">
    <source>
        <dbReference type="ARBA" id="ARBA00001932"/>
    </source>
</evidence>
<evidence type="ECO:0000256" key="8">
    <source>
        <dbReference type="PIRSR" id="PIRSR602081-1"/>
    </source>
</evidence>
<dbReference type="GO" id="GO:0032922">
    <property type="term" value="P:circadian regulation of gene expression"/>
    <property type="evidence" value="ECO:0007669"/>
    <property type="project" value="TreeGrafter"/>
</dbReference>
<dbReference type="SUPFAM" id="SSF52425">
    <property type="entry name" value="Cryptochrome/photolyase, N-terminal domain"/>
    <property type="match status" value="1"/>
</dbReference>
<feature type="site" description="Electron transfer via tryptophanyl radical" evidence="9">
    <location>
        <position position="312"/>
    </location>
</feature>
<dbReference type="GO" id="GO:0071949">
    <property type="term" value="F:FAD binding"/>
    <property type="evidence" value="ECO:0007669"/>
    <property type="project" value="TreeGrafter"/>
</dbReference>
<keyword evidence="13" id="KW-1185">Reference proteome</keyword>
<keyword evidence="4 8" id="KW-0285">Flavoprotein</keyword>
<evidence type="ECO:0000256" key="9">
    <source>
        <dbReference type="PIRSR" id="PIRSR602081-2"/>
    </source>
</evidence>
<comment type="caution">
    <text evidence="12">The sequence shown here is derived from an EMBL/GenBank/DDBJ whole genome shotgun (WGS) entry which is preliminary data.</text>
</comment>
<evidence type="ECO:0000256" key="10">
    <source>
        <dbReference type="RuleBase" id="RU004182"/>
    </source>
</evidence>
<dbReference type="Pfam" id="PF00875">
    <property type="entry name" value="DNA_photolyase"/>
    <property type="match status" value="1"/>
</dbReference>
<dbReference type="Gene3D" id="1.25.40.80">
    <property type="match status" value="1"/>
</dbReference>
<dbReference type="PROSITE" id="PS00691">
    <property type="entry name" value="DNA_PHOTOLYASES_1_2"/>
    <property type="match status" value="1"/>
</dbReference>
<dbReference type="PANTHER" id="PTHR11455:SF18">
    <property type="entry name" value="SI:CH1073-390K14.1"/>
    <property type="match status" value="1"/>
</dbReference>
<sequence length="481" mass="53664">MPATVVWFRNDLRLGDHAALTHAAERGDVVPVFVWAPDEEGDWAPGGAHRWWLHESLQALDASLRDKGSRLVLRRGDSLAELTSVCEATGADRVVWQSRLAPALRQRDADVKAGLEEAGVEVRQFAGRILHDPEGVETGSGTPYKVFTPFWKKAQAQLDVGEPLDVPRMGETKAPGSWPDSVDLGDLGLTPEAQDGVDWAGGMRDEWTPGEAGALARLDAFLDGALSHYPEGRDVPAARDTSMLSPHLHWGEVSPRTVWNRVEHWVSNGAMREDADVFLSEIGWREFSYHVLHHFPDTPTEPLKEKYASMPWRATPSYLEAWQRGQTGYPLVDAGMRQLWHIGWMHNRVRMVTASFLTKDLLVPWQEGARWFWDTLCGGDLANNTMGWQWAAGCGADAQPFFRIFNPVSQSRKHDPDGDYIRRWVPELADLPAQHIHAPWEAPDDVLEAAGVVLGDTYPEPIVDHSERRGKALEALNTVNG</sequence>
<feature type="binding site" evidence="8">
    <location>
        <position position="229"/>
    </location>
    <ligand>
        <name>FAD</name>
        <dbReference type="ChEBI" id="CHEBI:57692"/>
    </ligand>
</feature>
<dbReference type="Gene3D" id="1.10.579.10">
    <property type="entry name" value="DNA Cyclobutane Dipyrimidine Photolyase, subunit A, domain 3"/>
    <property type="match status" value="1"/>
</dbReference>
<keyword evidence="5 8" id="KW-0274">FAD</keyword>
<comment type="cofactor">
    <cofactor evidence="8">
        <name>FAD</name>
        <dbReference type="ChEBI" id="CHEBI:57692"/>
    </cofactor>
    <text evidence="8">Binds 1 FAD per subunit.</text>
</comment>
<accession>A0A271J292</accession>
<dbReference type="GO" id="GO:0005737">
    <property type="term" value="C:cytoplasm"/>
    <property type="evidence" value="ECO:0007669"/>
    <property type="project" value="TreeGrafter"/>
</dbReference>
<dbReference type="InterPro" id="IPR036155">
    <property type="entry name" value="Crypto/Photolyase_N_sf"/>
</dbReference>
<evidence type="ECO:0000313" key="12">
    <source>
        <dbReference type="EMBL" id="PAP76829.1"/>
    </source>
</evidence>
<dbReference type="RefSeq" id="WP_095510498.1">
    <property type="nucleotide sequence ID" value="NZ_MQWD01000001.1"/>
</dbReference>
<proteinExistence type="inferred from homology"/>
<evidence type="ECO:0000259" key="11">
    <source>
        <dbReference type="PROSITE" id="PS51645"/>
    </source>
</evidence>
<evidence type="ECO:0000313" key="13">
    <source>
        <dbReference type="Proteomes" id="UP000216339"/>
    </source>
</evidence>
<dbReference type="GO" id="GO:0043153">
    <property type="term" value="P:entrainment of circadian clock by photoperiod"/>
    <property type="evidence" value="ECO:0007669"/>
    <property type="project" value="TreeGrafter"/>
</dbReference>
<dbReference type="InterPro" id="IPR006050">
    <property type="entry name" value="DNA_photolyase_N"/>
</dbReference>
<dbReference type="FunFam" id="1.10.579.10:FF:000003">
    <property type="entry name" value="Deoxyribodipyrimidine photo-lyase"/>
    <property type="match status" value="1"/>
</dbReference>
<dbReference type="GO" id="GO:0003904">
    <property type="term" value="F:deoxyribodipyrimidine photo-lyase activity"/>
    <property type="evidence" value="ECO:0007669"/>
    <property type="project" value="UniProtKB-EC"/>
</dbReference>
<dbReference type="InterPro" id="IPR036134">
    <property type="entry name" value="Crypto/Photolyase_FAD-like_sf"/>
</dbReference>
<dbReference type="AlphaFoldDB" id="A0A271J292"/>
<gene>
    <name evidence="12" type="ORF">BSZ37_10490</name>
</gene>
<dbReference type="EC" id="4.1.99.3" evidence="2"/>
<dbReference type="PRINTS" id="PR00147">
    <property type="entry name" value="DNAPHOTLYASE"/>
</dbReference>
<evidence type="ECO:0000256" key="6">
    <source>
        <dbReference type="ARBA" id="ARBA00022991"/>
    </source>
</evidence>
<feature type="binding site" evidence="8">
    <location>
        <position position="278"/>
    </location>
    <ligand>
        <name>FAD</name>
        <dbReference type="ChEBI" id="CHEBI:57692"/>
    </ligand>
</feature>